<organism evidence="2 3">
    <name type="scientific">Flavobacterium aquicola</name>
    <dbReference type="NCBI Taxonomy" id="1682742"/>
    <lineage>
        <taxon>Bacteria</taxon>
        <taxon>Pseudomonadati</taxon>
        <taxon>Bacteroidota</taxon>
        <taxon>Flavobacteriia</taxon>
        <taxon>Flavobacteriales</taxon>
        <taxon>Flavobacteriaceae</taxon>
        <taxon>Flavobacterium</taxon>
    </lineage>
</organism>
<comment type="caution">
    <text evidence="2">The sequence shown here is derived from an EMBL/GenBank/DDBJ whole genome shotgun (WGS) entry which is preliminary data.</text>
</comment>
<gene>
    <name evidence="2" type="ORF">C8P67_101158</name>
</gene>
<dbReference type="SMART" id="SM00773">
    <property type="entry name" value="WGR"/>
    <property type="match status" value="1"/>
</dbReference>
<dbReference type="EMBL" id="QUNI01000001">
    <property type="protein sequence ID" value="REH01678.1"/>
    <property type="molecule type" value="Genomic_DNA"/>
</dbReference>
<dbReference type="AlphaFoldDB" id="A0A3E0EU35"/>
<evidence type="ECO:0000313" key="3">
    <source>
        <dbReference type="Proteomes" id="UP000257136"/>
    </source>
</evidence>
<dbReference type="Pfam" id="PF05406">
    <property type="entry name" value="WGR"/>
    <property type="match status" value="1"/>
</dbReference>
<dbReference type="Pfam" id="PF25148">
    <property type="entry name" value="DUF7824"/>
    <property type="match status" value="1"/>
</dbReference>
<dbReference type="CDD" id="cd07996">
    <property type="entry name" value="WGR_MMR_like"/>
    <property type="match status" value="1"/>
</dbReference>
<dbReference type="InterPro" id="IPR050458">
    <property type="entry name" value="LolB"/>
</dbReference>
<dbReference type="Proteomes" id="UP000257136">
    <property type="component" value="Unassembled WGS sequence"/>
</dbReference>
<dbReference type="Pfam" id="PF25149">
    <property type="entry name" value="DUF7825"/>
    <property type="match status" value="1"/>
</dbReference>
<evidence type="ECO:0000313" key="2">
    <source>
        <dbReference type="EMBL" id="REH01678.1"/>
    </source>
</evidence>
<proteinExistence type="predicted"/>
<dbReference type="SUPFAM" id="SSF142921">
    <property type="entry name" value="WGR domain-like"/>
    <property type="match status" value="1"/>
</dbReference>
<evidence type="ECO:0000259" key="1">
    <source>
        <dbReference type="PROSITE" id="PS51977"/>
    </source>
</evidence>
<keyword evidence="2" id="KW-0238">DNA-binding</keyword>
<name>A0A3E0EU35_9FLAO</name>
<dbReference type="InterPro" id="IPR056727">
    <property type="entry name" value="DUF7825"/>
</dbReference>
<dbReference type="PROSITE" id="PS51977">
    <property type="entry name" value="WGR"/>
    <property type="match status" value="1"/>
</dbReference>
<dbReference type="Pfam" id="PF20103">
    <property type="entry name" value="DUF6493"/>
    <property type="match status" value="1"/>
</dbReference>
<sequence length="1086" mass="126030">MGLSCLIFLSKISNKILKTFGHFQKILIFLKSKFNLFFEQYIASNLSFNMKKHLKYIDGTSDKFWQIEVSEINYTVTYGKNGTSGTSQTKTFNSTEECLKAAEKILAEKTKKGYSESGEVIVTEKIDPKTGKISNINEILNEYDALLQQRKTELLLPFLIKNSKGNLDSLRKHIKKNKRYWMTYIDLSLEPGYKKTTKNNWDWGIRGGEKIKEIITLSAIAIFDKTDILSFDEALNFLERAKNNPQILEILLWAKPNWIEFYLLDRFRKSDWLNFDYQSLRFLEENNFVNFNPELSALCLSRFNSWSGTIKPREFIDSLSKDKIAYERDIPQLYNYETNIQNSTFRENKNASYREHNTWSIAFQLLISENKLDKKTFLENAILIQTKEWNNNLKLLFRKNIEELQPSADELIAFQENIFTFFHNSNPTITNYGSELIKKIYDHPKFKTKSYFEWLEALMMRSDCKAAIKNSIMVLEKLSKNNSKLNKPIAVLLADIYVISDLSLQEKVTKLILKIGNVKDAVLREKLSEYASYMQGSVKSSLSNFLDEDVLIVNESSLKSYEFNPEKVNFLVEPVQIPKDWNEILFLYGRFLSSEDVLDSEILLNVFIAQRNLFPSDYEQQLQPYLNQLQKNYTESVLKNYTKNLLINKIANKNLVYTLNDKDYITLKTLRSIKPMIEKVMQKNKDNSILPLLSFSTHKPHWIAPKILLERIIAYQKANESIDPVDLSIAISRMPRENVEEALPLLEKLDTDMKQLLSFCLGVTKEISINSSSVLTKLFQKAVGSTANTEKIGLWAVAARTFYPTETFAEFEKTYLNGIPFVTSPFLPKMEFKEKWNEWKDYNTKEMVRSPSWTELRFDLSEEKTIPAHLLYSLDTFIKVEKNVWSGNYKLHSAENVYHWNSLMPQNNDPLACLLLEKCCHVTDGTNNELKGFLTIVNRSGFQFSDISLLVFACCFFQEKKDIRLLASEVLINLVEYQSIDIHSFAEKNAFLISNKYGVLLRLVESIITLKDISPLHNSALFLLLDGIFQNLELKEKLPVNFKKMVENYVDVLSKTNQKPTAKTKAFFEKLKENTALKALVKQILN</sequence>
<dbReference type="GO" id="GO:0003677">
    <property type="term" value="F:DNA binding"/>
    <property type="evidence" value="ECO:0007669"/>
    <property type="project" value="UniProtKB-KW"/>
</dbReference>
<dbReference type="Gene3D" id="2.20.140.10">
    <property type="entry name" value="WGR domain"/>
    <property type="match status" value="1"/>
</dbReference>
<dbReference type="InterPro" id="IPR036930">
    <property type="entry name" value="WGR_dom_sf"/>
</dbReference>
<feature type="domain" description="WGR" evidence="1">
    <location>
        <begin position="52"/>
        <end position="133"/>
    </location>
</feature>
<dbReference type="InterPro" id="IPR045472">
    <property type="entry name" value="DUF6493"/>
</dbReference>
<reference evidence="2 3" key="1">
    <citation type="submission" date="2018-08" db="EMBL/GenBank/DDBJ databases">
        <title>Genomic Encyclopedia of Archaeal and Bacterial Type Strains, Phase II (KMG-II): from individual species to whole genera.</title>
        <authorList>
            <person name="Goeker M."/>
        </authorList>
    </citation>
    <scope>NUCLEOTIDE SEQUENCE [LARGE SCALE GENOMIC DNA]</scope>
    <source>
        <strain evidence="2 3">DSM 100880</strain>
    </source>
</reference>
<protein>
    <submittedName>
        <fullName evidence="2">Putative DNA-binding WGR domain protein</fullName>
    </submittedName>
</protein>
<dbReference type="PANTHER" id="PTHR30634:SF13">
    <property type="entry name" value="PROTEIN YEHF"/>
    <property type="match status" value="1"/>
</dbReference>
<accession>A0A3E0EU35</accession>
<keyword evidence="3" id="KW-1185">Reference proteome</keyword>
<dbReference type="PANTHER" id="PTHR30634">
    <property type="entry name" value="OUTER MEMBRANE LOLAB LIPOPROTEIN INSERTION APPARATUS"/>
    <property type="match status" value="1"/>
</dbReference>
<dbReference type="InterPro" id="IPR049809">
    <property type="entry name" value="YehF/YfeS-like_WGR"/>
</dbReference>
<dbReference type="InterPro" id="IPR008893">
    <property type="entry name" value="WGR_domain"/>
</dbReference>
<dbReference type="InterPro" id="IPR056726">
    <property type="entry name" value="DUF7824"/>
</dbReference>